<feature type="signal peptide" evidence="1">
    <location>
        <begin position="1"/>
        <end position="21"/>
    </location>
</feature>
<evidence type="ECO:0000313" key="2">
    <source>
        <dbReference type="EMBL" id="KPJ66884.1"/>
    </source>
</evidence>
<dbReference type="EMBL" id="LIZX01000070">
    <property type="protein sequence ID" value="KPJ66884.1"/>
    <property type="molecule type" value="Genomic_DNA"/>
</dbReference>
<keyword evidence="1" id="KW-0732">Signal</keyword>
<evidence type="ECO:0000256" key="1">
    <source>
        <dbReference type="SAM" id="SignalP"/>
    </source>
</evidence>
<proteinExistence type="predicted"/>
<evidence type="ECO:0000313" key="3">
    <source>
        <dbReference type="Proteomes" id="UP000051861"/>
    </source>
</evidence>
<evidence type="ECO:0008006" key="4">
    <source>
        <dbReference type="Google" id="ProtNLM"/>
    </source>
</evidence>
<feature type="chain" id="PRO_5006640323" description="Outer membrane protein beta-barrel domain-containing protein" evidence="1">
    <location>
        <begin position="22"/>
        <end position="231"/>
    </location>
</feature>
<reference evidence="2 3" key="1">
    <citation type="journal article" date="2015" name="Microbiome">
        <title>Genomic resolution of linkages in carbon, nitrogen, and sulfur cycling among widespread estuary sediment bacteria.</title>
        <authorList>
            <person name="Baker B.J."/>
            <person name="Lazar C.S."/>
            <person name="Teske A.P."/>
            <person name="Dick G.J."/>
        </authorList>
    </citation>
    <scope>NUCLEOTIDE SEQUENCE [LARGE SCALE GENOMIC DNA]</scope>
    <source>
        <strain evidence="2">DG_54_3</strain>
    </source>
</reference>
<protein>
    <recommendedName>
        <fullName evidence="4">Outer membrane protein beta-barrel domain-containing protein</fullName>
    </recommendedName>
</protein>
<gene>
    <name evidence="2" type="ORF">AMJ44_07740</name>
</gene>
<dbReference type="AlphaFoldDB" id="A0A0S7XX27"/>
<organism evidence="2 3">
    <name type="scientific">candidate division WOR-1 bacterium DG_54_3</name>
    <dbReference type="NCBI Taxonomy" id="1703775"/>
    <lineage>
        <taxon>Bacteria</taxon>
        <taxon>Bacillati</taxon>
        <taxon>Saganbacteria</taxon>
    </lineage>
</organism>
<name>A0A0S7XX27_UNCSA</name>
<comment type="caution">
    <text evidence="2">The sequence shown here is derived from an EMBL/GenBank/DDBJ whole genome shotgun (WGS) entry which is preliminary data.</text>
</comment>
<accession>A0A0S7XX27</accession>
<dbReference type="Proteomes" id="UP000051861">
    <property type="component" value="Unassembled WGS sequence"/>
</dbReference>
<sequence length="231" mass="24508">MRKIIALILMMGLFLSAVCFCFDKAAAQTKVIKKTVKKVVTPEIAPAEPPKAVPTPEAVVEPPPPLPPPTFEVELPEDKGVFGWGLNTDLGGKLLFGSLALGVRGDIIFDDPLILGEKIGLAEDAVEYKLGSGLVFSDKFKSIPLYADALIYLKEGSLFGLDPFASVGLILNLYGTGRVSGGLGGQINLGFLADFGFESRTQVALGYGTYKIGSDLSDSGIQFSIAQPLKL</sequence>